<sequence>MHYSKLRISADATSKLRSLRQRTGVTPNLLCRMALMVSLEQGALGPIKAPDEDGSEFNAYTLTGEYGALFAALLRWVEEGERPVEPLSNEALLDRLRGHIHRGVGALSVRAKSPVDILRLVPEAA</sequence>
<dbReference type="Proteomes" id="UP000663918">
    <property type="component" value="Chromosome"/>
</dbReference>
<dbReference type="EMBL" id="CP062222">
    <property type="protein sequence ID" value="QTC90322.1"/>
    <property type="molecule type" value="Genomic_DNA"/>
</dbReference>
<reference evidence="1" key="1">
    <citation type="submission" date="2020-09" db="EMBL/GenBank/DDBJ databases">
        <title>Brevundimonas sp. LVF2 isolated from a puddle in Goettingen, Germany.</title>
        <authorList>
            <person name="Friedrich I."/>
            <person name="Klassen A."/>
            <person name="Hannes N."/>
            <person name="Schneider D."/>
            <person name="Hertel R."/>
            <person name="Daniel R."/>
        </authorList>
    </citation>
    <scope>NUCLEOTIDE SEQUENCE</scope>
    <source>
        <strain evidence="1">LVF2</strain>
    </source>
</reference>
<organism evidence="1 2">
    <name type="scientific">Brevundimonas goettingensis</name>
    <dbReference type="NCBI Taxonomy" id="2774190"/>
    <lineage>
        <taxon>Bacteria</taxon>
        <taxon>Pseudomonadati</taxon>
        <taxon>Pseudomonadota</taxon>
        <taxon>Alphaproteobacteria</taxon>
        <taxon>Caulobacterales</taxon>
        <taxon>Caulobacteraceae</taxon>
        <taxon>Brevundimonas</taxon>
    </lineage>
</organism>
<dbReference type="KEGG" id="bgoe:IFJ75_13690"/>
<evidence type="ECO:0000313" key="2">
    <source>
        <dbReference type="Proteomes" id="UP000663918"/>
    </source>
</evidence>
<dbReference type="Pfam" id="PF08870">
    <property type="entry name" value="DndE"/>
    <property type="match status" value="1"/>
</dbReference>
<accession>A0A975C2E6</accession>
<dbReference type="AlphaFoldDB" id="A0A975C2E6"/>
<dbReference type="Gene3D" id="1.10.1220.160">
    <property type="entry name" value="DNA sulphur modification protein DndE"/>
    <property type="match status" value="1"/>
</dbReference>
<protein>
    <submittedName>
        <fullName evidence="1">DNA sulfur modification protein DndE</fullName>
    </submittedName>
</protein>
<dbReference type="RefSeq" id="WP_207868741.1">
    <property type="nucleotide sequence ID" value="NZ_CP062222.1"/>
</dbReference>
<dbReference type="InterPro" id="IPR038472">
    <property type="entry name" value="DndE_sf"/>
</dbReference>
<proteinExistence type="predicted"/>
<dbReference type="InterPro" id="IPR014969">
    <property type="entry name" value="DNA_S_DndE"/>
</dbReference>
<dbReference type="NCBIfam" id="TIGR03184">
    <property type="entry name" value="DNA_S_dndE"/>
    <property type="match status" value="1"/>
</dbReference>
<keyword evidence="2" id="KW-1185">Reference proteome</keyword>
<name>A0A975C2E6_9CAUL</name>
<evidence type="ECO:0000313" key="1">
    <source>
        <dbReference type="EMBL" id="QTC90322.1"/>
    </source>
</evidence>
<gene>
    <name evidence="1" type="primary">dndE</name>
    <name evidence="1" type="ORF">IFJ75_13690</name>
</gene>